<dbReference type="GO" id="GO:0005524">
    <property type="term" value="F:ATP binding"/>
    <property type="evidence" value="ECO:0007669"/>
    <property type="project" value="InterPro"/>
</dbReference>
<dbReference type="Pfam" id="PF00069">
    <property type="entry name" value="Pkinase"/>
    <property type="match status" value="1"/>
</dbReference>
<dbReference type="Gene3D" id="1.10.510.10">
    <property type="entry name" value="Transferase(Phosphotransferase) domain 1"/>
    <property type="match status" value="1"/>
</dbReference>
<gene>
    <name evidence="2" type="ORF">FC695_19355</name>
</gene>
<accession>A0A9X9F597</accession>
<comment type="caution">
    <text evidence="2">The sequence shown here is derived from an EMBL/GenBank/DDBJ whole genome shotgun (WGS) entry which is preliminary data.</text>
</comment>
<dbReference type="AlphaFoldDB" id="A0A9X9F597"/>
<keyword evidence="2" id="KW-0723">Serine/threonine-protein kinase</keyword>
<evidence type="ECO:0000313" key="2">
    <source>
        <dbReference type="EMBL" id="TKJ01333.1"/>
    </source>
</evidence>
<dbReference type="InterPro" id="IPR011009">
    <property type="entry name" value="Kinase-like_dom_sf"/>
</dbReference>
<dbReference type="EMBL" id="SZOH01001344">
    <property type="protein sequence ID" value="TKJ01333.1"/>
    <property type="molecule type" value="Genomic_DNA"/>
</dbReference>
<keyword evidence="2" id="KW-0418">Kinase</keyword>
<reference evidence="2 3" key="1">
    <citation type="journal article" date="2019" name="Environ. Microbiol.">
        <title>An active ?-lactamase is a part of an orchestrated cell wall stress resistance network of Bacillus subtilis and related rhizosphere species.</title>
        <authorList>
            <person name="Bucher T."/>
            <person name="Keren-Paz A."/>
            <person name="Hausser J."/>
            <person name="Olender T."/>
            <person name="Cytryn E."/>
            <person name="Kolodkin-Gal I."/>
        </authorList>
    </citation>
    <scope>NUCLEOTIDE SEQUENCE [LARGE SCALE GENOMIC DNA]</scope>
    <source>
        <strain evidence="2 3">I32</strain>
    </source>
</reference>
<dbReference type="SUPFAM" id="SSF56112">
    <property type="entry name" value="Protein kinase-like (PK-like)"/>
    <property type="match status" value="1"/>
</dbReference>
<dbReference type="GO" id="GO:0004674">
    <property type="term" value="F:protein serine/threonine kinase activity"/>
    <property type="evidence" value="ECO:0007669"/>
    <property type="project" value="UniProtKB-KW"/>
</dbReference>
<feature type="domain" description="Protein kinase" evidence="1">
    <location>
        <begin position="1"/>
        <end position="91"/>
    </location>
</feature>
<sequence length="91" mass="11061">MGSYGVTYVVNDLQINRYKVLKQLRQSKQRYESGRKSFEQEKMILQTLNHHAIPSLYDHFLWEKKSFFVMEYMPGKNFEDYIFIDGYVYTE</sequence>
<dbReference type="Proteomes" id="UP000308444">
    <property type="component" value="Unassembled WGS sequence"/>
</dbReference>
<organism evidence="2 3">
    <name type="scientific">Bacillus cereus</name>
    <dbReference type="NCBI Taxonomy" id="1396"/>
    <lineage>
        <taxon>Bacteria</taxon>
        <taxon>Bacillati</taxon>
        <taxon>Bacillota</taxon>
        <taxon>Bacilli</taxon>
        <taxon>Bacillales</taxon>
        <taxon>Bacillaceae</taxon>
        <taxon>Bacillus</taxon>
        <taxon>Bacillus cereus group</taxon>
    </lineage>
</organism>
<dbReference type="InterPro" id="IPR000719">
    <property type="entry name" value="Prot_kinase_dom"/>
</dbReference>
<proteinExistence type="predicted"/>
<evidence type="ECO:0000259" key="1">
    <source>
        <dbReference type="PROSITE" id="PS50011"/>
    </source>
</evidence>
<dbReference type="PROSITE" id="PS50011">
    <property type="entry name" value="PROTEIN_KINASE_DOM"/>
    <property type="match status" value="1"/>
</dbReference>
<evidence type="ECO:0000313" key="3">
    <source>
        <dbReference type="Proteomes" id="UP000308444"/>
    </source>
</evidence>
<protein>
    <submittedName>
        <fullName evidence="2">Serine/threonine protein kinase</fullName>
    </submittedName>
</protein>
<keyword evidence="2" id="KW-0808">Transferase</keyword>
<feature type="non-terminal residue" evidence="2">
    <location>
        <position position="91"/>
    </location>
</feature>
<name>A0A9X9F597_BACCE</name>